<comment type="caution">
    <text evidence="3">The sequence shown here is derived from an EMBL/GenBank/DDBJ whole genome shotgun (WGS) entry which is preliminary data.</text>
</comment>
<feature type="domain" description="DUF4806" evidence="2">
    <location>
        <begin position="534"/>
        <end position="615"/>
    </location>
</feature>
<dbReference type="PANTHER" id="PTHR34153:SF2">
    <property type="entry name" value="SI:CH211-262H13.3-RELATED"/>
    <property type="match status" value="1"/>
</dbReference>
<evidence type="ECO:0000313" key="3">
    <source>
        <dbReference type="EMBL" id="CAH0110037.1"/>
    </source>
</evidence>
<feature type="region of interest" description="Disordered" evidence="1">
    <location>
        <begin position="238"/>
        <end position="259"/>
    </location>
</feature>
<name>A0A8J2W9L3_9CRUS</name>
<feature type="compositionally biased region" description="Polar residues" evidence="1">
    <location>
        <begin position="389"/>
        <end position="416"/>
    </location>
</feature>
<feature type="compositionally biased region" description="Acidic residues" evidence="1">
    <location>
        <begin position="139"/>
        <end position="148"/>
    </location>
</feature>
<reference evidence="3" key="1">
    <citation type="submission" date="2021-11" db="EMBL/GenBank/DDBJ databases">
        <authorList>
            <person name="Schell T."/>
        </authorList>
    </citation>
    <scope>NUCLEOTIDE SEQUENCE</scope>
    <source>
        <strain evidence="3">M5</strain>
    </source>
</reference>
<keyword evidence="4" id="KW-1185">Reference proteome</keyword>
<protein>
    <recommendedName>
        <fullName evidence="2">DUF4806 domain-containing protein</fullName>
    </recommendedName>
</protein>
<sequence>MSDSSMSVEVYEDNGRFALIDAKMPDHNGIFDKYTLIVPDFWLMAVDNSNGKKETYCAYKNCKDINVAVKSREVPCTDWPTYLAELRKMFVNFKSAREQLALAVEQTDLSGEEEAAEQGRGKRPKRAPARYGQSSMEESNQDSSDDQQDASHMLANCPSFPNNSRGFYTSTQYSPSGIDSSQSSNLPRHSNDAEQPPAGVSTPRFVLCQQESESMEFGSASVGVGEDSQLDSQLIGSPTLGDNVESEPIDNPGAVNRRPLPTVAKRLPFPATNSRPSATSVASRPVTTGVVSRPLTSANTIQRFSSGVSTQPTSANNRQFVIPGVDWQQESQSMDFGSASAGVDEDSQLDIQLIGSPTLSDNVDSEPIDNPVAINKRPLPAIAKRLPFPSNTSRPSATSVASRPATTAVVSRPSTSANINQRFSSGVSTQYTSANNRQFVIPAVDSRPQLAVRQTTSAGIGDEASGENRPVLMAIEERQVRRARIDGMENIDSIRIYKGILKLTIEVNELKDLITVLTKICVSKADSHTEGSETLDEIPISSVETFIAFEIKLKDSGDKYSSLVKFIKCLGGNSEGDAVQRAWEKLTTIDCRAHCNFNGVRRGQNQKHPLKGSIITAAVFDGIRANSQFANCTDATLEHETTRSFVRAPEAVRRRDLAAAAVVQADDAARRPQD</sequence>
<proteinExistence type="predicted"/>
<evidence type="ECO:0000256" key="1">
    <source>
        <dbReference type="SAM" id="MobiDB-lite"/>
    </source>
</evidence>
<dbReference type="AlphaFoldDB" id="A0A8J2W9L3"/>
<feature type="region of interest" description="Disordered" evidence="1">
    <location>
        <begin position="107"/>
        <end position="200"/>
    </location>
</feature>
<dbReference type="Pfam" id="PF16064">
    <property type="entry name" value="DUF4806"/>
    <property type="match status" value="1"/>
</dbReference>
<dbReference type="EMBL" id="CAKKLH010000298">
    <property type="protein sequence ID" value="CAH0110037.1"/>
    <property type="molecule type" value="Genomic_DNA"/>
</dbReference>
<accession>A0A8J2W9L3</accession>
<evidence type="ECO:0000259" key="2">
    <source>
        <dbReference type="Pfam" id="PF16064"/>
    </source>
</evidence>
<dbReference type="Proteomes" id="UP000789390">
    <property type="component" value="Unassembled WGS sequence"/>
</dbReference>
<organism evidence="3 4">
    <name type="scientific">Daphnia galeata</name>
    <dbReference type="NCBI Taxonomy" id="27404"/>
    <lineage>
        <taxon>Eukaryota</taxon>
        <taxon>Metazoa</taxon>
        <taxon>Ecdysozoa</taxon>
        <taxon>Arthropoda</taxon>
        <taxon>Crustacea</taxon>
        <taxon>Branchiopoda</taxon>
        <taxon>Diplostraca</taxon>
        <taxon>Cladocera</taxon>
        <taxon>Anomopoda</taxon>
        <taxon>Daphniidae</taxon>
        <taxon>Daphnia</taxon>
    </lineage>
</organism>
<feature type="compositionally biased region" description="Polar residues" evidence="1">
    <location>
        <begin position="159"/>
        <end position="188"/>
    </location>
</feature>
<feature type="region of interest" description="Disordered" evidence="1">
    <location>
        <begin position="385"/>
        <end position="416"/>
    </location>
</feature>
<evidence type="ECO:0000313" key="4">
    <source>
        <dbReference type="Proteomes" id="UP000789390"/>
    </source>
</evidence>
<dbReference type="PANTHER" id="PTHR34153">
    <property type="entry name" value="SI:CH211-262H13.3-RELATED-RELATED"/>
    <property type="match status" value="1"/>
</dbReference>
<gene>
    <name evidence="3" type="ORF">DGAL_LOCUS13533</name>
</gene>
<dbReference type="InterPro" id="IPR032071">
    <property type="entry name" value="DUF4806"/>
</dbReference>
<dbReference type="OrthoDB" id="6384732at2759"/>